<evidence type="ECO:0000256" key="1">
    <source>
        <dbReference type="SAM" id="Phobius"/>
    </source>
</evidence>
<protein>
    <submittedName>
        <fullName evidence="4">Glycoside hydrolase family 16 protein</fullName>
    </submittedName>
</protein>
<dbReference type="PANTHER" id="PTHR38121">
    <property type="entry name" value="GH16 DOMAIN-CONTAINING PROTEIN"/>
    <property type="match status" value="1"/>
</dbReference>
<keyword evidence="5" id="KW-1185">Reference proteome</keyword>
<dbReference type="Pfam" id="PF00722">
    <property type="entry name" value="Glyco_hydro_16"/>
    <property type="match status" value="1"/>
</dbReference>
<dbReference type="InterPro" id="IPR013320">
    <property type="entry name" value="ConA-like_dom_sf"/>
</dbReference>
<sequence length="385" mass="42125">MSARHDLLFLLWMIQLSCVFNFTAADCECGYSSTIGSSTMDYVFTDLLESDFLHIANISLDTDWRPQSYNVTAEASRGAYGTAFSVPNVVSNPIANMASFSGPGSLGGDPGLQFLVDGGIPKSGYVGCAEMDSARTDMLWGTYRAAMKLTPVPGTVSAFFWYFNDSMEIDMEFLSEQWVFENNTFPVNLVLQSTASVAAGYNAAGTGNYVVTNLPFNPTDGYHEYRIDFIPGNVIFYGDGTVLAHMNTSAVPTMAGHLILTQWSNGNPLWSYGPPATAAIMTVSYVKAYFNSSLLERQTAWEMRCKDGNALNAICPIPDQTTAPSVLNTTDNTTALPYFFSNDDNKTANQTVYHSLGLAVVKRGETWFAQPLVFTIFLLILLLLL</sequence>
<name>A0A3D8SQQ8_9HELO</name>
<feature type="transmembrane region" description="Helical" evidence="1">
    <location>
        <begin position="367"/>
        <end position="384"/>
    </location>
</feature>
<dbReference type="PANTHER" id="PTHR38121:SF5">
    <property type="entry name" value="GH16 DOMAIN-CONTAINING PROTEIN"/>
    <property type="match status" value="1"/>
</dbReference>
<proteinExistence type="predicted"/>
<gene>
    <name evidence="4" type="ORF">BP6252_00654</name>
</gene>
<reference evidence="4 5" key="1">
    <citation type="journal article" date="2018" name="IMA Fungus">
        <title>IMA Genome-F 9: Draft genome sequence of Annulohypoxylon stygium, Aspergillus mulundensis, Berkeleyomyces basicola (syn. Thielaviopsis basicola), Ceratocystis smalleyi, two Cercospora beticola strains, Coleophoma cylindrospora, Fusarium fracticaudum, Phialophora cf. hyalina, and Morchella septimelata.</title>
        <authorList>
            <person name="Wingfield B.D."/>
            <person name="Bills G.F."/>
            <person name="Dong Y."/>
            <person name="Huang W."/>
            <person name="Nel W.J."/>
            <person name="Swalarsk-Parry B.S."/>
            <person name="Vaghefi N."/>
            <person name="Wilken P.M."/>
            <person name="An Z."/>
            <person name="de Beer Z.W."/>
            <person name="De Vos L."/>
            <person name="Chen L."/>
            <person name="Duong T.A."/>
            <person name="Gao Y."/>
            <person name="Hammerbacher A."/>
            <person name="Kikkert J.R."/>
            <person name="Li Y."/>
            <person name="Li H."/>
            <person name="Li K."/>
            <person name="Li Q."/>
            <person name="Liu X."/>
            <person name="Ma X."/>
            <person name="Naidoo K."/>
            <person name="Pethybridge S.J."/>
            <person name="Sun J."/>
            <person name="Steenkamp E.T."/>
            <person name="van der Nest M.A."/>
            <person name="van Wyk S."/>
            <person name="Wingfield M.J."/>
            <person name="Xiong C."/>
            <person name="Yue Q."/>
            <person name="Zhang X."/>
        </authorList>
    </citation>
    <scope>NUCLEOTIDE SEQUENCE [LARGE SCALE GENOMIC DNA]</scope>
    <source>
        <strain evidence="4 5">BP6252</strain>
    </source>
</reference>
<dbReference type="STRING" id="1849047.A0A3D8SQQ8"/>
<keyword evidence="4" id="KW-0378">Hydrolase</keyword>
<feature type="chain" id="PRO_5017565881" evidence="2">
    <location>
        <begin position="26"/>
        <end position="385"/>
    </location>
</feature>
<dbReference type="PROSITE" id="PS51762">
    <property type="entry name" value="GH16_2"/>
    <property type="match status" value="1"/>
</dbReference>
<dbReference type="AlphaFoldDB" id="A0A3D8SQQ8"/>
<dbReference type="Proteomes" id="UP000256645">
    <property type="component" value="Unassembled WGS sequence"/>
</dbReference>
<evidence type="ECO:0000259" key="3">
    <source>
        <dbReference type="PROSITE" id="PS51762"/>
    </source>
</evidence>
<accession>A0A3D8SQQ8</accession>
<dbReference type="EMBL" id="PDLM01000001">
    <property type="protein sequence ID" value="RDW88622.1"/>
    <property type="molecule type" value="Genomic_DNA"/>
</dbReference>
<keyword evidence="2" id="KW-0732">Signal</keyword>
<feature type="domain" description="GH16" evidence="3">
    <location>
        <begin position="60"/>
        <end position="294"/>
    </location>
</feature>
<evidence type="ECO:0000313" key="4">
    <source>
        <dbReference type="EMBL" id="RDW88622.1"/>
    </source>
</evidence>
<feature type="signal peptide" evidence="2">
    <location>
        <begin position="1"/>
        <end position="25"/>
    </location>
</feature>
<dbReference type="OrthoDB" id="25131at2759"/>
<keyword evidence="1" id="KW-0472">Membrane</keyword>
<dbReference type="GO" id="GO:0004553">
    <property type="term" value="F:hydrolase activity, hydrolyzing O-glycosyl compounds"/>
    <property type="evidence" value="ECO:0007669"/>
    <property type="project" value="InterPro"/>
</dbReference>
<evidence type="ECO:0000256" key="2">
    <source>
        <dbReference type="SAM" id="SignalP"/>
    </source>
</evidence>
<dbReference type="SUPFAM" id="SSF49899">
    <property type="entry name" value="Concanavalin A-like lectins/glucanases"/>
    <property type="match status" value="1"/>
</dbReference>
<dbReference type="InterPro" id="IPR000757">
    <property type="entry name" value="Beta-glucanase-like"/>
</dbReference>
<organism evidence="4 5">
    <name type="scientific">Coleophoma cylindrospora</name>
    <dbReference type="NCBI Taxonomy" id="1849047"/>
    <lineage>
        <taxon>Eukaryota</taxon>
        <taxon>Fungi</taxon>
        <taxon>Dikarya</taxon>
        <taxon>Ascomycota</taxon>
        <taxon>Pezizomycotina</taxon>
        <taxon>Leotiomycetes</taxon>
        <taxon>Helotiales</taxon>
        <taxon>Dermateaceae</taxon>
        <taxon>Coleophoma</taxon>
    </lineage>
</organism>
<keyword evidence="1" id="KW-1133">Transmembrane helix</keyword>
<evidence type="ECO:0000313" key="5">
    <source>
        <dbReference type="Proteomes" id="UP000256645"/>
    </source>
</evidence>
<dbReference type="CDD" id="cd00413">
    <property type="entry name" value="Glyco_hydrolase_16"/>
    <property type="match status" value="1"/>
</dbReference>
<dbReference type="GO" id="GO:0005975">
    <property type="term" value="P:carbohydrate metabolic process"/>
    <property type="evidence" value="ECO:0007669"/>
    <property type="project" value="InterPro"/>
</dbReference>
<keyword evidence="1" id="KW-0812">Transmembrane</keyword>
<comment type="caution">
    <text evidence="4">The sequence shown here is derived from an EMBL/GenBank/DDBJ whole genome shotgun (WGS) entry which is preliminary data.</text>
</comment>
<dbReference type="Gene3D" id="2.60.120.200">
    <property type="match status" value="1"/>
</dbReference>